<dbReference type="Proteomes" id="UP000762676">
    <property type="component" value="Unassembled WGS sequence"/>
</dbReference>
<dbReference type="SMART" id="SM00034">
    <property type="entry name" value="CLECT"/>
    <property type="match status" value="1"/>
</dbReference>
<dbReference type="PANTHER" id="PTHR22803">
    <property type="entry name" value="MANNOSE, PHOSPHOLIPASE, LECTIN RECEPTOR RELATED"/>
    <property type="match status" value="1"/>
</dbReference>
<dbReference type="CDD" id="cd00037">
    <property type="entry name" value="CLECT"/>
    <property type="match status" value="1"/>
</dbReference>
<name>A0AAV4F522_9GAST</name>
<reference evidence="3 4" key="1">
    <citation type="journal article" date="2021" name="Elife">
        <title>Chloroplast acquisition without the gene transfer in kleptoplastic sea slugs, Plakobranchus ocellatus.</title>
        <authorList>
            <person name="Maeda T."/>
            <person name="Takahashi S."/>
            <person name="Yoshida T."/>
            <person name="Shimamura S."/>
            <person name="Takaki Y."/>
            <person name="Nagai Y."/>
            <person name="Toyoda A."/>
            <person name="Suzuki Y."/>
            <person name="Arimoto A."/>
            <person name="Ishii H."/>
            <person name="Satoh N."/>
            <person name="Nishiyama T."/>
            <person name="Hasebe M."/>
            <person name="Maruyama T."/>
            <person name="Minagawa J."/>
            <person name="Obokata J."/>
            <person name="Shigenobu S."/>
        </authorList>
    </citation>
    <scope>NUCLEOTIDE SEQUENCE [LARGE SCALE GENOMIC DNA]</scope>
</reference>
<evidence type="ECO:0000259" key="2">
    <source>
        <dbReference type="PROSITE" id="PS50041"/>
    </source>
</evidence>
<sequence length="417" mass="47099">MRNHHSRETLRSQKAIVSNPKMSSKVMFVFLRIAILACLRPIYCHPAVHMSAIPDPQCCDSWKAHSISCIMDVELSSIESVTSLTVYASHGDVNMDEFERVAAIELGRPAPLLFDASEQYNVSWNIGTRNNSISILVFSWKSPMVREVKRYKCEVKGVGTSGRELTISTSSKFTADTGNENTTNENKGMVVNFTSESGDSNIEHSDDFVVGPVKCRPHMINRDHLEAVTETILHGVANSTLELGEALQLKVNMLEEVAEAQRSDIADLQEKVSSLIDLYKITYLLSNFDILGIHKGNRFYVSKTDANFNIWAANSQCSQLDGHLVEIDDRDEYDFLVEHLEKIDGERFFTGGNDIHKEGVWRFWHSNRPLRFSNWLKGTPDNNNNNQHCLELLPLHGLQFNDVPCFKKGKFICEGPM</sequence>
<proteinExistence type="predicted"/>
<dbReference type="Gene3D" id="3.10.100.10">
    <property type="entry name" value="Mannose-Binding Protein A, subunit A"/>
    <property type="match status" value="1"/>
</dbReference>
<accession>A0AAV4F522</accession>
<evidence type="ECO:0000313" key="4">
    <source>
        <dbReference type="Proteomes" id="UP000762676"/>
    </source>
</evidence>
<dbReference type="InterPro" id="IPR016186">
    <property type="entry name" value="C-type_lectin-like/link_sf"/>
</dbReference>
<dbReference type="AlphaFoldDB" id="A0AAV4F522"/>
<keyword evidence="1" id="KW-0175">Coiled coil</keyword>
<dbReference type="SUPFAM" id="SSF56436">
    <property type="entry name" value="C-type lectin-like"/>
    <property type="match status" value="1"/>
</dbReference>
<dbReference type="InterPro" id="IPR050111">
    <property type="entry name" value="C-type_lectin/snaclec_domain"/>
</dbReference>
<dbReference type="Pfam" id="PF00059">
    <property type="entry name" value="Lectin_C"/>
    <property type="match status" value="1"/>
</dbReference>
<feature type="coiled-coil region" evidence="1">
    <location>
        <begin position="251"/>
        <end position="278"/>
    </location>
</feature>
<keyword evidence="4" id="KW-1185">Reference proteome</keyword>
<dbReference type="EMBL" id="BMAT01011170">
    <property type="protein sequence ID" value="GFR67901.1"/>
    <property type="molecule type" value="Genomic_DNA"/>
</dbReference>
<comment type="caution">
    <text evidence="3">The sequence shown here is derived from an EMBL/GenBank/DDBJ whole genome shotgun (WGS) entry which is preliminary data.</text>
</comment>
<dbReference type="InterPro" id="IPR001304">
    <property type="entry name" value="C-type_lectin-like"/>
</dbReference>
<gene>
    <name evidence="3" type="ORF">ElyMa_005594900</name>
</gene>
<evidence type="ECO:0000256" key="1">
    <source>
        <dbReference type="SAM" id="Coils"/>
    </source>
</evidence>
<feature type="domain" description="C-type lectin" evidence="2">
    <location>
        <begin position="294"/>
        <end position="414"/>
    </location>
</feature>
<dbReference type="InterPro" id="IPR016187">
    <property type="entry name" value="CTDL_fold"/>
</dbReference>
<organism evidence="3 4">
    <name type="scientific">Elysia marginata</name>
    <dbReference type="NCBI Taxonomy" id="1093978"/>
    <lineage>
        <taxon>Eukaryota</taxon>
        <taxon>Metazoa</taxon>
        <taxon>Spiralia</taxon>
        <taxon>Lophotrochozoa</taxon>
        <taxon>Mollusca</taxon>
        <taxon>Gastropoda</taxon>
        <taxon>Heterobranchia</taxon>
        <taxon>Euthyneura</taxon>
        <taxon>Panpulmonata</taxon>
        <taxon>Sacoglossa</taxon>
        <taxon>Placobranchoidea</taxon>
        <taxon>Plakobranchidae</taxon>
        <taxon>Elysia</taxon>
    </lineage>
</organism>
<dbReference type="PROSITE" id="PS50041">
    <property type="entry name" value="C_TYPE_LECTIN_2"/>
    <property type="match status" value="1"/>
</dbReference>
<evidence type="ECO:0000313" key="3">
    <source>
        <dbReference type="EMBL" id="GFR67901.1"/>
    </source>
</evidence>
<protein>
    <submittedName>
        <fullName evidence="3">C-type lectin</fullName>
    </submittedName>
</protein>